<organism evidence="2 3">
    <name type="scientific">Pontibacter fetidus</name>
    <dbReference type="NCBI Taxonomy" id="2700082"/>
    <lineage>
        <taxon>Bacteria</taxon>
        <taxon>Pseudomonadati</taxon>
        <taxon>Bacteroidota</taxon>
        <taxon>Cytophagia</taxon>
        <taxon>Cytophagales</taxon>
        <taxon>Hymenobacteraceae</taxon>
        <taxon>Pontibacter</taxon>
    </lineage>
</organism>
<dbReference type="RefSeq" id="WP_162346139.1">
    <property type="nucleotide sequence ID" value="NZ_JAAEAA010000010.1"/>
</dbReference>
<protein>
    <submittedName>
        <fullName evidence="2">Uncharacterized protein</fullName>
    </submittedName>
</protein>
<feature type="region of interest" description="Disordered" evidence="1">
    <location>
        <begin position="38"/>
        <end position="85"/>
    </location>
</feature>
<evidence type="ECO:0000313" key="3">
    <source>
        <dbReference type="Proteomes" id="UP000478546"/>
    </source>
</evidence>
<gene>
    <name evidence="2" type="ORF">GWO68_09105</name>
</gene>
<proteinExistence type="predicted"/>
<sequence>MRRSRLMPLSGLFFNTGDRQEKTVEESFTHSRHYADTINEGMMEDERIEHKHEEEQHKSVQNKTHQNPELRSNHGPGPKPEQNCL</sequence>
<name>A0A6B2H9R5_9BACT</name>
<evidence type="ECO:0000313" key="2">
    <source>
        <dbReference type="EMBL" id="NDK56074.1"/>
    </source>
</evidence>
<dbReference type="Proteomes" id="UP000478546">
    <property type="component" value="Unassembled WGS sequence"/>
</dbReference>
<dbReference type="EMBL" id="JAAEAA010000010">
    <property type="protein sequence ID" value="NDK56074.1"/>
    <property type="molecule type" value="Genomic_DNA"/>
</dbReference>
<reference evidence="2 3" key="1">
    <citation type="submission" date="2020-01" db="EMBL/GenBank/DDBJ databases">
        <authorList>
            <person name="Kim M.K."/>
        </authorList>
    </citation>
    <scope>NUCLEOTIDE SEQUENCE [LARGE SCALE GENOMIC DNA]</scope>
    <source>
        <strain evidence="2 3">BT213</strain>
    </source>
</reference>
<accession>A0A6B2H9R5</accession>
<evidence type="ECO:0000256" key="1">
    <source>
        <dbReference type="SAM" id="MobiDB-lite"/>
    </source>
</evidence>
<dbReference type="AlphaFoldDB" id="A0A6B2H9R5"/>
<feature type="compositionally biased region" description="Basic and acidic residues" evidence="1">
    <location>
        <begin position="44"/>
        <end position="58"/>
    </location>
</feature>
<comment type="caution">
    <text evidence="2">The sequence shown here is derived from an EMBL/GenBank/DDBJ whole genome shotgun (WGS) entry which is preliminary data.</text>
</comment>
<keyword evidence="3" id="KW-1185">Reference proteome</keyword>